<name>A0ABV4WWX7_9CYAN</name>
<evidence type="ECO:0000313" key="2">
    <source>
        <dbReference type="EMBL" id="MFB2839580.1"/>
    </source>
</evidence>
<evidence type="ECO:0000259" key="1">
    <source>
        <dbReference type="Pfam" id="PF18156"/>
    </source>
</evidence>
<comment type="caution">
    <text evidence="2">The sequence shown here is derived from an EMBL/GenBank/DDBJ whole genome shotgun (WGS) entry which is preliminary data.</text>
</comment>
<sequence length="119" mass="13552">MTYNATQLNHQDMLCLLASGLIPYLQQVRAGETDPFPYPDELLRGFNQLLIACAVQEVERSKRPKSIPDFVEQWATLPLAAWPLRLKTVESFGLDDYLIEPDAGAYPTQLCEKLARQWV</sequence>
<gene>
    <name evidence="2" type="ORF">ACE1CA_34245</name>
</gene>
<evidence type="ECO:0000313" key="3">
    <source>
        <dbReference type="Proteomes" id="UP001576780"/>
    </source>
</evidence>
<protein>
    <recommendedName>
        <fullName evidence="1">pPIWI-RE three-gene island domain-containing protein</fullName>
    </recommendedName>
</protein>
<dbReference type="EMBL" id="JBHFNT010000314">
    <property type="protein sequence ID" value="MFB2839580.1"/>
    <property type="molecule type" value="Genomic_DNA"/>
</dbReference>
<dbReference type="Pfam" id="PF18156">
    <property type="entry name" value="pPIWI_RE_Y"/>
    <property type="match status" value="1"/>
</dbReference>
<dbReference type="InterPro" id="IPR041191">
    <property type="entry name" value="pPIWI_RE_Y"/>
</dbReference>
<feature type="domain" description="pPIWI-RE three-gene island" evidence="1">
    <location>
        <begin position="13"/>
        <end position="117"/>
    </location>
</feature>
<dbReference type="RefSeq" id="WP_413281847.1">
    <property type="nucleotide sequence ID" value="NZ_JBHFNT010000314.1"/>
</dbReference>
<proteinExistence type="predicted"/>
<reference evidence="2 3" key="1">
    <citation type="submission" date="2024-09" db="EMBL/GenBank/DDBJ databases">
        <title>Floridaenema gen nov. (Aerosakkonemataceae, Aerosakkonematales ord. nov., Cyanobacteria) from benthic tropical and subtropical fresh waters, with the description of four new species.</title>
        <authorList>
            <person name="Moretto J.A."/>
            <person name="Berthold D.E."/>
            <person name="Lefler F.W."/>
            <person name="Huang I.-S."/>
            <person name="Laughinghouse H. IV."/>
        </authorList>
    </citation>
    <scope>NUCLEOTIDE SEQUENCE [LARGE SCALE GENOMIC DNA]</scope>
    <source>
        <strain evidence="2 3">BLCC-F167</strain>
    </source>
</reference>
<dbReference type="Proteomes" id="UP001576780">
    <property type="component" value="Unassembled WGS sequence"/>
</dbReference>
<accession>A0ABV4WWX7</accession>
<organism evidence="2 3">
    <name type="scientific">Floridaenema evergladense BLCC-F167</name>
    <dbReference type="NCBI Taxonomy" id="3153639"/>
    <lineage>
        <taxon>Bacteria</taxon>
        <taxon>Bacillati</taxon>
        <taxon>Cyanobacteriota</taxon>
        <taxon>Cyanophyceae</taxon>
        <taxon>Oscillatoriophycideae</taxon>
        <taxon>Aerosakkonematales</taxon>
        <taxon>Aerosakkonemataceae</taxon>
        <taxon>Floridanema</taxon>
        <taxon>Floridanema evergladense</taxon>
    </lineage>
</organism>
<keyword evidence="3" id="KW-1185">Reference proteome</keyword>